<evidence type="ECO:0000313" key="5">
    <source>
        <dbReference type="EMBL" id="RDX78592.1"/>
    </source>
</evidence>
<proteinExistence type="predicted"/>
<feature type="signal peptide" evidence="4">
    <location>
        <begin position="1"/>
        <end position="24"/>
    </location>
</feature>
<dbReference type="Proteomes" id="UP000257109">
    <property type="component" value="Unassembled WGS sequence"/>
</dbReference>
<comment type="caution">
    <text evidence="5">The sequence shown here is derived from an EMBL/GenBank/DDBJ whole genome shotgun (WGS) entry which is preliminary data.</text>
</comment>
<dbReference type="InterPro" id="IPR002160">
    <property type="entry name" value="Prot_inh_Kunz-lg"/>
</dbReference>
<sequence length="216" mass="24612">MKAVLLLTFSFLFASLTNLPLAFSKYDAEPVFDLSGKPLYFGQQYYIRGKDDGVVGVDKIESGLPVTVFNFGSGLSVKFNGSNPFIIYTALCLHVIYVALDTPLNIEFTLKPKNAENSWWSVFKDDKINNLYVGIRAIGDHPILIGKFRIQKYRSQPYNSYKLVFCPEYRSYLEYRSPPIDIGTHDIEGRRRLVLTEDEPFQILFENVADANIKSV</sequence>
<reference evidence="5" key="1">
    <citation type="submission" date="2018-05" db="EMBL/GenBank/DDBJ databases">
        <title>Draft genome of Mucuna pruriens seed.</title>
        <authorList>
            <person name="Nnadi N.E."/>
            <person name="Vos R."/>
            <person name="Hasami M.H."/>
            <person name="Devisetty U.K."/>
            <person name="Aguiy J.C."/>
        </authorList>
    </citation>
    <scope>NUCLEOTIDE SEQUENCE [LARGE SCALE GENOMIC DNA]</scope>
    <source>
        <strain evidence="5">JCA_2017</strain>
    </source>
</reference>
<dbReference type="PANTHER" id="PTHR33107:SF21">
    <property type="entry name" value="KUNITZ FAMILY TRYPSIN AND PROTEASE INHIBITOR PROTEIN"/>
    <property type="match status" value="1"/>
</dbReference>
<evidence type="ECO:0000256" key="3">
    <source>
        <dbReference type="ARBA" id="ARBA00023157"/>
    </source>
</evidence>
<keyword evidence="4" id="KW-0732">Signal</keyword>
<feature type="chain" id="PRO_5016935424" evidence="4">
    <location>
        <begin position="25"/>
        <end position="216"/>
    </location>
</feature>
<evidence type="ECO:0000256" key="4">
    <source>
        <dbReference type="SAM" id="SignalP"/>
    </source>
</evidence>
<protein>
    <submittedName>
        <fullName evidence="5">Kunitz-type trypsin inhibitor-like 2 protein</fullName>
    </submittedName>
</protein>
<dbReference type="InterPro" id="IPR011065">
    <property type="entry name" value="Kunitz_inhibitor_STI-like_sf"/>
</dbReference>
<dbReference type="SMART" id="SM00452">
    <property type="entry name" value="STI"/>
    <property type="match status" value="1"/>
</dbReference>
<dbReference type="AlphaFoldDB" id="A0A371FJZ1"/>
<gene>
    <name evidence="5" type="primary">PIP20-2</name>
    <name evidence="5" type="ORF">CR513_41104</name>
</gene>
<accession>A0A371FJZ1</accession>
<keyword evidence="1" id="KW-0646">Protease inhibitor</keyword>
<dbReference type="EMBL" id="QJKJ01008816">
    <property type="protein sequence ID" value="RDX78592.1"/>
    <property type="molecule type" value="Genomic_DNA"/>
</dbReference>
<organism evidence="5 6">
    <name type="scientific">Mucuna pruriens</name>
    <name type="common">Velvet bean</name>
    <name type="synonym">Dolichos pruriens</name>
    <dbReference type="NCBI Taxonomy" id="157652"/>
    <lineage>
        <taxon>Eukaryota</taxon>
        <taxon>Viridiplantae</taxon>
        <taxon>Streptophyta</taxon>
        <taxon>Embryophyta</taxon>
        <taxon>Tracheophyta</taxon>
        <taxon>Spermatophyta</taxon>
        <taxon>Magnoliopsida</taxon>
        <taxon>eudicotyledons</taxon>
        <taxon>Gunneridae</taxon>
        <taxon>Pentapetalae</taxon>
        <taxon>rosids</taxon>
        <taxon>fabids</taxon>
        <taxon>Fabales</taxon>
        <taxon>Fabaceae</taxon>
        <taxon>Papilionoideae</taxon>
        <taxon>50 kb inversion clade</taxon>
        <taxon>NPAAA clade</taxon>
        <taxon>indigoferoid/millettioid clade</taxon>
        <taxon>Phaseoleae</taxon>
        <taxon>Mucuna</taxon>
    </lineage>
</organism>
<dbReference type="Pfam" id="PF00197">
    <property type="entry name" value="Kunitz_legume"/>
    <property type="match status" value="1"/>
</dbReference>
<name>A0A371FJZ1_MUCPR</name>
<keyword evidence="2" id="KW-0722">Serine protease inhibitor</keyword>
<evidence type="ECO:0000313" key="6">
    <source>
        <dbReference type="Proteomes" id="UP000257109"/>
    </source>
</evidence>
<evidence type="ECO:0000256" key="2">
    <source>
        <dbReference type="ARBA" id="ARBA00022900"/>
    </source>
</evidence>
<dbReference type="SUPFAM" id="SSF50386">
    <property type="entry name" value="STI-like"/>
    <property type="match status" value="1"/>
</dbReference>
<dbReference type="GO" id="GO:0004867">
    <property type="term" value="F:serine-type endopeptidase inhibitor activity"/>
    <property type="evidence" value="ECO:0007669"/>
    <property type="project" value="UniProtKB-KW"/>
</dbReference>
<feature type="non-terminal residue" evidence="5">
    <location>
        <position position="1"/>
    </location>
</feature>
<keyword evidence="6" id="KW-1185">Reference proteome</keyword>
<dbReference type="PANTHER" id="PTHR33107">
    <property type="entry name" value="KUNITZ TRYPSIN INHIBITOR 2"/>
    <property type="match status" value="1"/>
</dbReference>
<keyword evidence="3" id="KW-1015">Disulfide bond</keyword>
<evidence type="ECO:0000256" key="1">
    <source>
        <dbReference type="ARBA" id="ARBA00022690"/>
    </source>
</evidence>
<feature type="non-terminal residue" evidence="5">
    <location>
        <position position="216"/>
    </location>
</feature>
<dbReference type="Gene3D" id="2.80.10.50">
    <property type="match status" value="1"/>
</dbReference>